<sequence length="441" mass="51155">MFSQQKLKTLLKISFFISVITKVNSEGKINCKITRDYLHANCSHRQLNEVPTDLPKTLLSLDLTGNNIEVLSNNSFKHLTLLQNIIIDNNRLLNIESMAFTGLGRLHKLSLVNNNLTYDYETFPVDVFQPLKMLKKLNIYGNKCFENESTHYPDVSFSFLTSLEHLTIDLCKYPIFGKGFKDLHNLKKLEFKQCYLKRLENDTLKVFSGVILELHMTQCLDIDTTVEYGSLEGMERLSVLNMENTRISLPSALRLLYGIQNNLMKIVNFYQVSDQNFFREGKRFAVILTKSMTIYLMKMCIKNLNIGNNGIVEYEKDSLFGFKHAGCLEHFYFSENRFVILNGWGSNEFFQFFTKAKKLRELNFSYMPWKFTRYDNTFNISSSKLVNVFLPCPENLHTINISHVLADANLHYNGTLIGCNTLSVIDFSYTTFEDLYFDFHG</sequence>
<proteinExistence type="predicted"/>
<evidence type="ECO:0000256" key="3">
    <source>
        <dbReference type="ARBA" id="ARBA00022737"/>
    </source>
</evidence>
<keyword evidence="1" id="KW-0433">Leucine-rich repeat</keyword>
<accession>A0ABQ9FEC3</accession>
<keyword evidence="6" id="KW-1185">Reference proteome</keyword>
<evidence type="ECO:0000313" key="6">
    <source>
        <dbReference type="Proteomes" id="UP001217089"/>
    </source>
</evidence>
<dbReference type="SUPFAM" id="SSF52047">
    <property type="entry name" value="RNI-like"/>
    <property type="match status" value="1"/>
</dbReference>
<name>A0ABQ9FEC3_TEGGR</name>
<evidence type="ECO:0000256" key="2">
    <source>
        <dbReference type="ARBA" id="ARBA00022729"/>
    </source>
</evidence>
<feature type="signal peptide" evidence="4">
    <location>
        <begin position="1"/>
        <end position="25"/>
    </location>
</feature>
<dbReference type="Proteomes" id="UP001217089">
    <property type="component" value="Unassembled WGS sequence"/>
</dbReference>
<feature type="chain" id="PRO_5046103970" description="Toll-like receptor 5" evidence="4">
    <location>
        <begin position="26"/>
        <end position="441"/>
    </location>
</feature>
<dbReference type="InterPro" id="IPR032675">
    <property type="entry name" value="LRR_dom_sf"/>
</dbReference>
<reference evidence="5 6" key="1">
    <citation type="submission" date="2022-12" db="EMBL/GenBank/DDBJ databases">
        <title>Chromosome-level genome of Tegillarca granosa.</title>
        <authorList>
            <person name="Kim J."/>
        </authorList>
    </citation>
    <scope>NUCLEOTIDE SEQUENCE [LARGE SCALE GENOMIC DNA]</scope>
    <source>
        <strain evidence="5">Teg-2019</strain>
        <tissue evidence="5">Adductor muscle</tissue>
    </source>
</reference>
<dbReference type="PANTHER" id="PTHR24373">
    <property type="entry name" value="SLIT RELATED LEUCINE-RICH REPEAT NEURONAL PROTEIN"/>
    <property type="match status" value="1"/>
</dbReference>
<dbReference type="InterPro" id="IPR001611">
    <property type="entry name" value="Leu-rich_rpt"/>
</dbReference>
<dbReference type="SUPFAM" id="SSF52058">
    <property type="entry name" value="L domain-like"/>
    <property type="match status" value="1"/>
</dbReference>
<organism evidence="5 6">
    <name type="scientific">Tegillarca granosa</name>
    <name type="common">Malaysian cockle</name>
    <name type="synonym">Anadara granosa</name>
    <dbReference type="NCBI Taxonomy" id="220873"/>
    <lineage>
        <taxon>Eukaryota</taxon>
        <taxon>Metazoa</taxon>
        <taxon>Spiralia</taxon>
        <taxon>Lophotrochozoa</taxon>
        <taxon>Mollusca</taxon>
        <taxon>Bivalvia</taxon>
        <taxon>Autobranchia</taxon>
        <taxon>Pteriomorphia</taxon>
        <taxon>Arcoida</taxon>
        <taxon>Arcoidea</taxon>
        <taxon>Arcidae</taxon>
        <taxon>Tegillarca</taxon>
    </lineage>
</organism>
<keyword evidence="2 4" id="KW-0732">Signal</keyword>
<evidence type="ECO:0000256" key="1">
    <source>
        <dbReference type="ARBA" id="ARBA00022614"/>
    </source>
</evidence>
<gene>
    <name evidence="5" type="ORF">KUTeg_008569</name>
</gene>
<dbReference type="SMART" id="SM00369">
    <property type="entry name" value="LRR_TYP"/>
    <property type="match status" value="4"/>
</dbReference>
<dbReference type="InterPro" id="IPR050328">
    <property type="entry name" value="Dev_Immune_Receptor"/>
</dbReference>
<keyword evidence="3" id="KW-0677">Repeat</keyword>
<protein>
    <recommendedName>
        <fullName evidence="7">Toll-like receptor 5</fullName>
    </recommendedName>
</protein>
<evidence type="ECO:0000256" key="4">
    <source>
        <dbReference type="SAM" id="SignalP"/>
    </source>
</evidence>
<dbReference type="PANTHER" id="PTHR24373:SF395">
    <property type="entry name" value="IG-LIKE DOMAIN-CONTAINING PROTEIN"/>
    <property type="match status" value="1"/>
</dbReference>
<dbReference type="EMBL" id="JARBDR010000342">
    <property type="protein sequence ID" value="KAJ8314008.1"/>
    <property type="molecule type" value="Genomic_DNA"/>
</dbReference>
<evidence type="ECO:0000313" key="5">
    <source>
        <dbReference type="EMBL" id="KAJ8314008.1"/>
    </source>
</evidence>
<comment type="caution">
    <text evidence="5">The sequence shown here is derived from an EMBL/GenBank/DDBJ whole genome shotgun (WGS) entry which is preliminary data.</text>
</comment>
<dbReference type="Gene3D" id="3.80.10.10">
    <property type="entry name" value="Ribonuclease Inhibitor"/>
    <property type="match status" value="3"/>
</dbReference>
<dbReference type="Pfam" id="PF13855">
    <property type="entry name" value="LRR_8"/>
    <property type="match status" value="1"/>
</dbReference>
<dbReference type="InterPro" id="IPR003591">
    <property type="entry name" value="Leu-rich_rpt_typical-subtyp"/>
</dbReference>
<evidence type="ECO:0008006" key="7">
    <source>
        <dbReference type="Google" id="ProtNLM"/>
    </source>
</evidence>